<evidence type="ECO:0000256" key="1">
    <source>
        <dbReference type="ARBA" id="ARBA00000085"/>
    </source>
</evidence>
<dbReference type="SMART" id="SM00387">
    <property type="entry name" value="HATPase_c"/>
    <property type="match status" value="1"/>
</dbReference>
<dbReference type="InterPro" id="IPR036890">
    <property type="entry name" value="HATPase_C_sf"/>
</dbReference>
<keyword evidence="6" id="KW-0812">Transmembrane</keyword>
<feature type="transmembrane region" description="Helical" evidence="6">
    <location>
        <begin position="12"/>
        <end position="31"/>
    </location>
</feature>
<evidence type="ECO:0000256" key="2">
    <source>
        <dbReference type="ARBA" id="ARBA00012438"/>
    </source>
</evidence>
<evidence type="ECO:0000259" key="7">
    <source>
        <dbReference type="SMART" id="SM00387"/>
    </source>
</evidence>
<dbReference type="GO" id="GO:0016020">
    <property type="term" value="C:membrane"/>
    <property type="evidence" value="ECO:0007669"/>
    <property type="project" value="InterPro"/>
</dbReference>
<keyword evidence="3" id="KW-0808">Transferase</keyword>
<protein>
    <recommendedName>
        <fullName evidence="2">histidine kinase</fullName>
        <ecNumber evidence="2">2.7.13.3</ecNumber>
    </recommendedName>
</protein>
<evidence type="ECO:0000313" key="8">
    <source>
        <dbReference type="EMBL" id="WNQ10466.1"/>
    </source>
</evidence>
<reference evidence="8 9" key="1">
    <citation type="submission" date="2022-02" db="EMBL/GenBank/DDBJ databases">
        <title>Paenibacillus sp. MBLB1776 Whole Genome Shotgun Sequencing.</title>
        <authorList>
            <person name="Hwang C.Y."/>
            <person name="Cho E.-S."/>
            <person name="Seo M.-J."/>
        </authorList>
    </citation>
    <scope>NUCLEOTIDE SEQUENCE [LARGE SCALE GENOMIC DNA]</scope>
    <source>
        <strain evidence="8 9">MBLB1776</strain>
    </source>
</reference>
<gene>
    <name evidence="8" type="ORF">MJA45_23055</name>
</gene>
<evidence type="ECO:0000313" key="9">
    <source>
        <dbReference type="Proteomes" id="UP001305702"/>
    </source>
</evidence>
<accession>A0AA96REG1</accession>
<keyword evidence="5" id="KW-0902">Two-component regulatory system</keyword>
<comment type="catalytic activity">
    <reaction evidence="1">
        <text>ATP + protein L-histidine = ADP + protein N-phospho-L-histidine.</text>
        <dbReference type="EC" id="2.7.13.3"/>
    </reaction>
</comment>
<keyword evidence="6" id="KW-0472">Membrane</keyword>
<dbReference type="CDD" id="cd16917">
    <property type="entry name" value="HATPase_UhpB-NarQ-NarX-like"/>
    <property type="match status" value="1"/>
</dbReference>
<dbReference type="EMBL" id="CP130318">
    <property type="protein sequence ID" value="WNQ10466.1"/>
    <property type="molecule type" value="Genomic_DNA"/>
</dbReference>
<feature type="transmembrane region" description="Helical" evidence="6">
    <location>
        <begin position="43"/>
        <end position="61"/>
    </location>
</feature>
<dbReference type="RefSeq" id="WP_315604240.1">
    <property type="nucleotide sequence ID" value="NZ_CP130318.1"/>
</dbReference>
<dbReference type="SUPFAM" id="SSF55874">
    <property type="entry name" value="ATPase domain of HSP90 chaperone/DNA topoisomerase II/histidine kinase"/>
    <property type="match status" value="1"/>
</dbReference>
<keyword evidence="4 8" id="KW-0418">Kinase</keyword>
<organism evidence="8 9">
    <name type="scientific">Paenibacillus aurantius</name>
    <dbReference type="NCBI Taxonomy" id="2918900"/>
    <lineage>
        <taxon>Bacteria</taxon>
        <taxon>Bacillati</taxon>
        <taxon>Bacillota</taxon>
        <taxon>Bacilli</taxon>
        <taxon>Bacillales</taxon>
        <taxon>Paenibacillaceae</taxon>
        <taxon>Paenibacillus</taxon>
    </lineage>
</organism>
<evidence type="ECO:0000256" key="6">
    <source>
        <dbReference type="SAM" id="Phobius"/>
    </source>
</evidence>
<dbReference type="Gene3D" id="1.20.5.1930">
    <property type="match status" value="1"/>
</dbReference>
<dbReference type="Gene3D" id="3.30.565.10">
    <property type="entry name" value="Histidine kinase-like ATPase, C-terminal domain"/>
    <property type="match status" value="1"/>
</dbReference>
<dbReference type="Proteomes" id="UP001305702">
    <property type="component" value="Chromosome"/>
</dbReference>
<keyword evidence="9" id="KW-1185">Reference proteome</keyword>
<dbReference type="AlphaFoldDB" id="A0AA96REG1"/>
<proteinExistence type="predicted"/>
<sequence length="405" mass="45059">MTEKTKWQWLDWALYGVLASWYGLAFIKTILDPELAERASWPVTGSLMLLCYLPFVFWRPGYIRRRWFLLALLLTSGPAELYLSLQTGKAAGILTLPCLVIGFFSRGRSPWWTAPVFVLGIPLADWLLVGDYPYVGDMIGQTLNHGLLYGIGYAIQRIWRTHLRTKRLYEENLRQYELIREQNAALAQYAGQVEKLTLLEERNRLARELHDTVGHTFTSVIMGMDAVSYLLASAPDKAAAKLEVLRNVTRRGLEEVRKSIHQIAPPEEGTLYEQLEKLAREFSAHTGTRIRIETVGVETDLPQTAVLTMVRCLQESLTNAKRHGEASSVEIVLAYQPAQLQLYVVDNGTGTGELVAGFGLGAMKERLASLNGSLDIRSQPDGGTTVVCTVPVRPAAAGAGNKGEQ</sequence>
<dbReference type="GO" id="GO:0000155">
    <property type="term" value="F:phosphorelay sensor kinase activity"/>
    <property type="evidence" value="ECO:0007669"/>
    <property type="project" value="InterPro"/>
</dbReference>
<dbReference type="GO" id="GO:0046983">
    <property type="term" value="F:protein dimerization activity"/>
    <property type="evidence" value="ECO:0007669"/>
    <property type="project" value="InterPro"/>
</dbReference>
<dbReference type="InterPro" id="IPR050482">
    <property type="entry name" value="Sensor_HK_TwoCompSys"/>
</dbReference>
<keyword evidence="6" id="KW-1133">Transmembrane helix</keyword>
<dbReference type="InterPro" id="IPR011712">
    <property type="entry name" value="Sig_transdc_His_kin_sub3_dim/P"/>
</dbReference>
<evidence type="ECO:0000256" key="4">
    <source>
        <dbReference type="ARBA" id="ARBA00022777"/>
    </source>
</evidence>
<feature type="domain" description="Histidine kinase/HSP90-like ATPase" evidence="7">
    <location>
        <begin position="304"/>
        <end position="394"/>
    </location>
</feature>
<dbReference type="InterPro" id="IPR003594">
    <property type="entry name" value="HATPase_dom"/>
</dbReference>
<dbReference type="Pfam" id="PF07730">
    <property type="entry name" value="HisKA_3"/>
    <property type="match status" value="1"/>
</dbReference>
<dbReference type="EC" id="2.7.13.3" evidence="2"/>
<evidence type="ECO:0000256" key="3">
    <source>
        <dbReference type="ARBA" id="ARBA00022679"/>
    </source>
</evidence>
<dbReference type="Pfam" id="PF02518">
    <property type="entry name" value="HATPase_c"/>
    <property type="match status" value="1"/>
</dbReference>
<dbReference type="PANTHER" id="PTHR24421">
    <property type="entry name" value="NITRATE/NITRITE SENSOR PROTEIN NARX-RELATED"/>
    <property type="match status" value="1"/>
</dbReference>
<dbReference type="KEGG" id="paun:MJA45_23055"/>
<name>A0AA96REG1_9BACL</name>
<evidence type="ECO:0000256" key="5">
    <source>
        <dbReference type="ARBA" id="ARBA00023012"/>
    </source>
</evidence>